<accession>A0A3B5JWT8</accession>
<evidence type="ECO:0000313" key="2">
    <source>
        <dbReference type="Proteomes" id="UP000005226"/>
    </source>
</evidence>
<dbReference type="SUPFAM" id="SSF63600">
    <property type="entry name" value="Telomeric repeat binding factor (TRF) dimerisation domain"/>
    <property type="match status" value="1"/>
</dbReference>
<dbReference type="Ensembl" id="ENSTRUT00000053323.2">
    <property type="protein sequence ID" value="ENSTRUP00000049334.1"/>
    <property type="gene ID" value="ENSTRUG00000021310.2"/>
</dbReference>
<evidence type="ECO:0000313" key="1">
    <source>
        <dbReference type="Ensembl" id="ENSTRUP00000049334.1"/>
    </source>
</evidence>
<reference evidence="1" key="2">
    <citation type="submission" date="2025-08" db="UniProtKB">
        <authorList>
            <consortium name="Ensembl"/>
        </authorList>
    </citation>
    <scope>IDENTIFICATION</scope>
</reference>
<name>A0A3B5JWT8_TAKRU</name>
<protein>
    <submittedName>
        <fullName evidence="1">Uncharacterized protein</fullName>
    </submittedName>
</protein>
<dbReference type="InterPro" id="IPR036507">
    <property type="entry name" value="Telomere_rpt-bd_fac_dimer_sf"/>
</dbReference>
<dbReference type="AlphaFoldDB" id="A0A3B5JWT8"/>
<reference evidence="1" key="3">
    <citation type="submission" date="2025-09" db="UniProtKB">
        <authorList>
            <consortium name="Ensembl"/>
        </authorList>
    </citation>
    <scope>IDENTIFICATION</scope>
</reference>
<sequence>DWSQKQLESQSDRQSDIERVVNRWLLDYYFSLGLQFFQRDQREDFLDIVHRPYEVTSHTRIQIRLVQLLDQVNDGRSSGNNILVCLCWKSPCSSTKTASPIQMESDAIYPKKRM</sequence>
<dbReference type="Gene3D" id="1.25.40.210">
    <property type="entry name" value="Telomere repeat-binding factor, dimerisation domain"/>
    <property type="match status" value="1"/>
</dbReference>
<dbReference type="Proteomes" id="UP000005226">
    <property type="component" value="Chromosome 13"/>
</dbReference>
<reference evidence="1 2" key="1">
    <citation type="journal article" date="2011" name="Genome Biol. Evol.">
        <title>Integration of the genetic map and genome assembly of fugu facilitates insights into distinct features of genome evolution in teleosts and mammals.</title>
        <authorList>
            <person name="Kai W."/>
            <person name="Kikuchi K."/>
            <person name="Tohari S."/>
            <person name="Chew A.K."/>
            <person name="Tay A."/>
            <person name="Fujiwara A."/>
            <person name="Hosoya S."/>
            <person name="Suetake H."/>
            <person name="Naruse K."/>
            <person name="Brenner S."/>
            <person name="Suzuki Y."/>
            <person name="Venkatesh B."/>
        </authorList>
    </citation>
    <scope>NUCLEOTIDE SEQUENCE [LARGE SCALE GENOMIC DNA]</scope>
</reference>
<dbReference type="STRING" id="31033.ENSTRUP00000049334"/>
<dbReference type="InParanoid" id="A0A3B5JWT8"/>
<proteinExistence type="predicted"/>
<keyword evidence="2" id="KW-1185">Reference proteome</keyword>
<organism evidence="1 2">
    <name type="scientific">Takifugu rubripes</name>
    <name type="common">Japanese pufferfish</name>
    <name type="synonym">Fugu rubripes</name>
    <dbReference type="NCBI Taxonomy" id="31033"/>
    <lineage>
        <taxon>Eukaryota</taxon>
        <taxon>Metazoa</taxon>
        <taxon>Chordata</taxon>
        <taxon>Craniata</taxon>
        <taxon>Vertebrata</taxon>
        <taxon>Euteleostomi</taxon>
        <taxon>Actinopterygii</taxon>
        <taxon>Neopterygii</taxon>
        <taxon>Teleostei</taxon>
        <taxon>Neoteleostei</taxon>
        <taxon>Acanthomorphata</taxon>
        <taxon>Eupercaria</taxon>
        <taxon>Tetraodontiformes</taxon>
        <taxon>Tetradontoidea</taxon>
        <taxon>Tetraodontidae</taxon>
        <taxon>Takifugu</taxon>
    </lineage>
</organism>